<dbReference type="Pfam" id="PF00384">
    <property type="entry name" value="Molybdopterin"/>
    <property type="match status" value="1"/>
</dbReference>
<dbReference type="SUPFAM" id="SSF50692">
    <property type="entry name" value="ADC-like"/>
    <property type="match status" value="1"/>
</dbReference>
<accession>A0ABN1H6L4</accession>
<dbReference type="Gene3D" id="3.40.228.10">
    <property type="entry name" value="Dimethylsulfoxide Reductase, domain 2"/>
    <property type="match status" value="1"/>
</dbReference>
<dbReference type="InterPro" id="IPR006657">
    <property type="entry name" value="MoPterin_dinucl-bd_dom"/>
</dbReference>
<dbReference type="PANTHER" id="PTHR43742">
    <property type="entry name" value="TRIMETHYLAMINE-N-OXIDE REDUCTASE"/>
    <property type="match status" value="1"/>
</dbReference>
<dbReference type="Pfam" id="PF04879">
    <property type="entry name" value="Molybdop_Fe4S4"/>
    <property type="match status" value="1"/>
</dbReference>
<dbReference type="Gene3D" id="2.20.25.90">
    <property type="entry name" value="ADC-like domains"/>
    <property type="match status" value="1"/>
</dbReference>
<dbReference type="InterPro" id="IPR006963">
    <property type="entry name" value="Mopterin_OxRdtase_4Fe-4S_dom"/>
</dbReference>
<comment type="similarity">
    <text evidence="1">Belongs to the prokaryotic molybdopterin-containing oxidoreductase family.</text>
</comment>
<evidence type="ECO:0000256" key="1">
    <source>
        <dbReference type="ARBA" id="ARBA00010312"/>
    </source>
</evidence>
<dbReference type="Pfam" id="PF01568">
    <property type="entry name" value="Molydop_binding"/>
    <property type="match status" value="1"/>
</dbReference>
<protein>
    <submittedName>
        <fullName evidence="6">Molybdopterin-dependent oxidoreductase</fullName>
    </submittedName>
</protein>
<dbReference type="Gene3D" id="3.40.50.740">
    <property type="match status" value="1"/>
</dbReference>
<feature type="domain" description="4Fe-4S Mo/W bis-MGD-type" evidence="5">
    <location>
        <begin position="2"/>
        <end position="59"/>
    </location>
</feature>
<dbReference type="Proteomes" id="UP001500957">
    <property type="component" value="Unassembled WGS sequence"/>
</dbReference>
<evidence type="ECO:0000313" key="6">
    <source>
        <dbReference type="EMBL" id="GAA0630477.1"/>
    </source>
</evidence>
<dbReference type="PANTHER" id="PTHR43742:SF2">
    <property type="entry name" value="ASSIMILATORY NITRATE REDUCTASE CATALYTIC SUBUNIT"/>
    <property type="match status" value="1"/>
</dbReference>
<evidence type="ECO:0000256" key="4">
    <source>
        <dbReference type="ARBA" id="ARBA00023014"/>
    </source>
</evidence>
<dbReference type="Gene3D" id="2.40.40.20">
    <property type="match status" value="1"/>
</dbReference>
<comment type="caution">
    <text evidence="6">The sequence shown here is derived from an EMBL/GenBank/DDBJ whole genome shotgun (WGS) entry which is preliminary data.</text>
</comment>
<evidence type="ECO:0000259" key="5">
    <source>
        <dbReference type="PROSITE" id="PS51669"/>
    </source>
</evidence>
<reference evidence="6 7" key="1">
    <citation type="journal article" date="2019" name="Int. J. Syst. Evol. Microbiol.">
        <title>The Global Catalogue of Microorganisms (GCM) 10K type strain sequencing project: providing services to taxonomists for standard genome sequencing and annotation.</title>
        <authorList>
            <consortium name="The Broad Institute Genomics Platform"/>
            <consortium name="The Broad Institute Genome Sequencing Center for Infectious Disease"/>
            <person name="Wu L."/>
            <person name="Ma J."/>
        </authorList>
    </citation>
    <scope>NUCLEOTIDE SEQUENCE [LARGE SCALE GENOMIC DNA]</scope>
    <source>
        <strain evidence="6 7">JCM 10671</strain>
    </source>
</reference>
<dbReference type="PROSITE" id="PS51669">
    <property type="entry name" value="4FE4S_MOW_BIS_MGD"/>
    <property type="match status" value="1"/>
</dbReference>
<keyword evidence="3" id="KW-0408">Iron</keyword>
<proteinExistence type="inferred from homology"/>
<keyword evidence="4" id="KW-0411">Iron-sulfur</keyword>
<keyword evidence="2" id="KW-0479">Metal-binding</keyword>
<dbReference type="SUPFAM" id="SSF53706">
    <property type="entry name" value="Formate dehydrogenase/DMSO reductase, domains 1-3"/>
    <property type="match status" value="1"/>
</dbReference>
<name>A0ABN1H6L4_9ACTN</name>
<gene>
    <name evidence="6" type="ORF">GCM10009547_37780</name>
</gene>
<dbReference type="InterPro" id="IPR050612">
    <property type="entry name" value="Prok_Mopterin_Oxidored"/>
</dbReference>
<dbReference type="SMART" id="SM00926">
    <property type="entry name" value="Molybdop_Fe4S4"/>
    <property type="match status" value="1"/>
</dbReference>
<dbReference type="EMBL" id="BAAAHE010000038">
    <property type="protein sequence ID" value="GAA0630477.1"/>
    <property type="molecule type" value="Genomic_DNA"/>
</dbReference>
<evidence type="ECO:0000313" key="7">
    <source>
        <dbReference type="Proteomes" id="UP001500957"/>
    </source>
</evidence>
<dbReference type="RefSeq" id="WP_344607622.1">
    <property type="nucleotide sequence ID" value="NZ_BAAAHE010000038.1"/>
</dbReference>
<evidence type="ECO:0000256" key="2">
    <source>
        <dbReference type="ARBA" id="ARBA00022723"/>
    </source>
</evidence>
<sequence>MTTVEKSTYCRICEPQCGLIATVENGKLVKLRADKDDPHSKGFFCTKGVAMAEVVNDPDRLLTPMKRVGGPGEFEPCSWDEALDAIAASFQRLRSAHGPTSLAVHEGNPPYFSYAAAFWGKNFAAALGTPWFYGVNSEDGASRVAAFKMLYGHCAHMPIPDIPRTDVLLMIGANPWVSKMSFVHDPRVREHMTGVVERGGRVFVVDPRETQTAKVFEHVPIRAGQDAFFLLSLLHVILGEDLYDKEFVARWTTGFEVWRQIVKRFPPEATSERTGIAPEVVREIARTIGNARRAVVYGRTGTCTQEFGTLTNVLQDFVNIVTGNFQREGGWLWAWSPVETAYLAEKLNFASFGKVRTRVDNLPDSYGFLPSSALATEILTPGEGQIRGMMMIGSNPVVTGPQGQKLTEALESLEMFAAIDLYMNETNKHAHYLLPATTMYEREDAPIQFANRYMRPSFRVTDKVIEPMGQAREEWEVLDDVCKRMGLGGAHMFGIERWFAKRGIEMKPRHMADLLIRTGKGGDLFGLRRSGWSWKKYAEKAPRGVVFHEEMPIGSVRSVIKTKDRKIPMADPRFIAELERLEATPVEIAEYPLRMIGLREMNSHNSWMHNSPRLMPDKRRHHLHINPEDAAVLGLAEDDLANLASEGGQIEVQVTLNPEMIRGTVALPHGWGHAGGWQRANAAGGSTSNFLASRVEALSGISVLNGIPVRLDPVARSADVVAAAEDVAADAVAQRT</sequence>
<organism evidence="6 7">
    <name type="scientific">Sporichthya brevicatena</name>
    <dbReference type="NCBI Taxonomy" id="171442"/>
    <lineage>
        <taxon>Bacteria</taxon>
        <taxon>Bacillati</taxon>
        <taxon>Actinomycetota</taxon>
        <taxon>Actinomycetes</taxon>
        <taxon>Sporichthyales</taxon>
        <taxon>Sporichthyaceae</taxon>
        <taxon>Sporichthya</taxon>
    </lineage>
</organism>
<dbReference type="InterPro" id="IPR009010">
    <property type="entry name" value="Asp_de-COase-like_dom_sf"/>
</dbReference>
<evidence type="ECO:0000256" key="3">
    <source>
        <dbReference type="ARBA" id="ARBA00023004"/>
    </source>
</evidence>
<dbReference type="InterPro" id="IPR006656">
    <property type="entry name" value="Mopterin_OxRdtase"/>
</dbReference>
<keyword evidence="7" id="KW-1185">Reference proteome</keyword>